<comment type="function">
    <text evidence="9">Transcription factor that binds specifically to a 5'-AA[AG]G-3' consensus core sequence.</text>
</comment>
<keyword evidence="7 8" id="KW-0539">Nucleus</keyword>
<evidence type="ECO:0000256" key="9">
    <source>
        <dbReference type="RuleBase" id="RU369094"/>
    </source>
</evidence>
<dbReference type="PANTHER" id="PTHR31992:SF313">
    <property type="entry name" value="DOF ZINC FINGER PROTEIN DOF5.7"/>
    <property type="match status" value="1"/>
</dbReference>
<dbReference type="OrthoDB" id="917757at2759"/>
<keyword evidence="13" id="KW-1185">Reference proteome</keyword>
<evidence type="ECO:0000259" key="11">
    <source>
        <dbReference type="PROSITE" id="PS50884"/>
    </source>
</evidence>
<feature type="region of interest" description="Disordered" evidence="10">
    <location>
        <begin position="1"/>
        <end position="30"/>
    </location>
</feature>
<dbReference type="PANTHER" id="PTHR31992">
    <property type="entry name" value="DOF ZINC FINGER PROTEIN DOF1.4-RELATED"/>
    <property type="match status" value="1"/>
</dbReference>
<evidence type="ECO:0000256" key="3">
    <source>
        <dbReference type="ARBA" id="ARBA00022833"/>
    </source>
</evidence>
<evidence type="ECO:0000256" key="1">
    <source>
        <dbReference type="ARBA" id="ARBA00022723"/>
    </source>
</evidence>
<proteinExistence type="predicted"/>
<comment type="caution">
    <text evidence="12">The sequence shown here is derived from an EMBL/GenBank/DDBJ whole genome shotgun (WGS) entry which is preliminary data.</text>
</comment>
<gene>
    <name evidence="12" type="ORF">OLEA9_A078176</name>
</gene>
<evidence type="ECO:0000256" key="5">
    <source>
        <dbReference type="ARBA" id="ARBA00023125"/>
    </source>
</evidence>
<dbReference type="GO" id="GO:0008270">
    <property type="term" value="F:zinc ion binding"/>
    <property type="evidence" value="ECO:0007669"/>
    <property type="project" value="UniProtKB-KW"/>
</dbReference>
<dbReference type="GO" id="GO:0003677">
    <property type="term" value="F:DNA binding"/>
    <property type="evidence" value="ECO:0007669"/>
    <property type="project" value="UniProtKB-UniRule"/>
</dbReference>
<reference evidence="12 13" key="1">
    <citation type="submission" date="2019-12" db="EMBL/GenBank/DDBJ databases">
        <authorList>
            <person name="Alioto T."/>
            <person name="Alioto T."/>
            <person name="Gomez Garrido J."/>
        </authorList>
    </citation>
    <scope>NUCLEOTIDE SEQUENCE [LARGE SCALE GENOMIC DNA]</scope>
</reference>
<dbReference type="Proteomes" id="UP000594638">
    <property type="component" value="Unassembled WGS sequence"/>
</dbReference>
<feature type="domain" description="Dof-type" evidence="11">
    <location>
        <begin position="35"/>
        <end position="89"/>
    </location>
</feature>
<dbReference type="Pfam" id="PF02701">
    <property type="entry name" value="Zn_ribbon_Dof"/>
    <property type="match status" value="1"/>
</dbReference>
<evidence type="ECO:0000256" key="8">
    <source>
        <dbReference type="PROSITE-ProRule" id="PRU00071"/>
    </source>
</evidence>
<keyword evidence="5 8" id="KW-0238">DNA-binding</keyword>
<dbReference type="EMBL" id="CACTIH010001892">
    <property type="protein sequence ID" value="CAA2967819.1"/>
    <property type="molecule type" value="Genomic_DNA"/>
</dbReference>
<accession>A0A8S0QG33</accession>
<sequence>MSPADRMLAKTASKGKSQSSGSHQTTVATPQEATLECPRCDSLRTKFCYYNNHSLTKPRYYCKTCRIYWVKGGNLGSLQVGADTVNGDRKKIKKLNSSLRDSQNCSNGSSNTGRLNLPAYDFHCPRILPFGTLSTTSGTTKKCTDSKGKSPKIPCFNLYPLSGNSPFMGFKFPLSLSHGEGTPDFSNGVQEMGSFLNLNCDLVTSIESLISINQDIRLKLQQQRLATMGFLNPGFTRRNFDQISPGMKSWASAAESSASSANHEDHIQKPKSISFQNLNSSTSKTFQNSSTTKIWTSATGSSTLSTNLEHQNQKPQPSLPKVWCFDNCYVPAIASYSNGNGNS</sequence>
<feature type="compositionally biased region" description="Low complexity" evidence="10">
    <location>
        <begin position="9"/>
        <end position="26"/>
    </location>
</feature>
<comment type="subcellular location">
    <subcellularLocation>
        <location evidence="8 9">Nucleus</location>
    </subcellularLocation>
</comment>
<dbReference type="GO" id="GO:0005634">
    <property type="term" value="C:nucleus"/>
    <property type="evidence" value="ECO:0007669"/>
    <property type="project" value="UniProtKB-SubCell"/>
</dbReference>
<keyword evidence="1 9" id="KW-0479">Metal-binding</keyword>
<evidence type="ECO:0000256" key="4">
    <source>
        <dbReference type="ARBA" id="ARBA00023015"/>
    </source>
</evidence>
<evidence type="ECO:0000256" key="10">
    <source>
        <dbReference type="SAM" id="MobiDB-lite"/>
    </source>
</evidence>
<dbReference type="PROSITE" id="PS50884">
    <property type="entry name" value="ZF_DOF_2"/>
    <property type="match status" value="1"/>
</dbReference>
<dbReference type="GO" id="GO:0003700">
    <property type="term" value="F:DNA-binding transcription factor activity"/>
    <property type="evidence" value="ECO:0007669"/>
    <property type="project" value="UniProtKB-UniRule"/>
</dbReference>
<dbReference type="InterPro" id="IPR003851">
    <property type="entry name" value="Znf_Dof"/>
</dbReference>
<keyword evidence="6 9" id="KW-0804">Transcription</keyword>
<dbReference type="InterPro" id="IPR045174">
    <property type="entry name" value="Dof"/>
</dbReference>
<keyword evidence="4 9" id="KW-0805">Transcription regulation</keyword>
<evidence type="ECO:0000313" key="12">
    <source>
        <dbReference type="EMBL" id="CAA2967819.1"/>
    </source>
</evidence>
<evidence type="ECO:0000256" key="6">
    <source>
        <dbReference type="ARBA" id="ARBA00023163"/>
    </source>
</evidence>
<evidence type="ECO:0000256" key="7">
    <source>
        <dbReference type="ARBA" id="ARBA00023242"/>
    </source>
</evidence>
<protein>
    <recommendedName>
        <fullName evidence="9">Dof zinc finger protein</fullName>
    </recommendedName>
</protein>
<evidence type="ECO:0000313" key="13">
    <source>
        <dbReference type="Proteomes" id="UP000594638"/>
    </source>
</evidence>
<evidence type="ECO:0000256" key="2">
    <source>
        <dbReference type="ARBA" id="ARBA00022771"/>
    </source>
</evidence>
<name>A0A8S0QG33_OLEEU</name>
<organism evidence="12 13">
    <name type="scientific">Olea europaea subsp. europaea</name>
    <dbReference type="NCBI Taxonomy" id="158383"/>
    <lineage>
        <taxon>Eukaryota</taxon>
        <taxon>Viridiplantae</taxon>
        <taxon>Streptophyta</taxon>
        <taxon>Embryophyta</taxon>
        <taxon>Tracheophyta</taxon>
        <taxon>Spermatophyta</taxon>
        <taxon>Magnoliopsida</taxon>
        <taxon>eudicotyledons</taxon>
        <taxon>Gunneridae</taxon>
        <taxon>Pentapetalae</taxon>
        <taxon>asterids</taxon>
        <taxon>lamiids</taxon>
        <taxon>Lamiales</taxon>
        <taxon>Oleaceae</taxon>
        <taxon>Oleeae</taxon>
        <taxon>Olea</taxon>
    </lineage>
</organism>
<keyword evidence="2 8" id="KW-0863">Zinc-finger</keyword>
<dbReference type="AlphaFoldDB" id="A0A8S0QG33"/>
<keyword evidence="3 9" id="KW-0862">Zinc</keyword>
<dbReference type="Gramene" id="OE9A078176T1">
    <property type="protein sequence ID" value="OE9A078176C1"/>
    <property type="gene ID" value="OE9A078176"/>
</dbReference>